<evidence type="ECO:0000313" key="1">
    <source>
        <dbReference type="EMBL" id="QHU07657.1"/>
    </source>
</evidence>
<proteinExistence type="predicted"/>
<organism evidence="1">
    <name type="scientific">viral metagenome</name>
    <dbReference type="NCBI Taxonomy" id="1070528"/>
    <lineage>
        <taxon>unclassified sequences</taxon>
        <taxon>metagenomes</taxon>
        <taxon>organismal metagenomes</taxon>
    </lineage>
</organism>
<accession>A0A6C0JT99</accession>
<protein>
    <submittedName>
        <fullName evidence="1">Uncharacterized protein</fullName>
    </submittedName>
</protein>
<name>A0A6C0JT99_9ZZZZ</name>
<reference evidence="1" key="1">
    <citation type="journal article" date="2020" name="Nature">
        <title>Giant virus diversity and host interactions through global metagenomics.</title>
        <authorList>
            <person name="Schulz F."/>
            <person name="Roux S."/>
            <person name="Paez-Espino D."/>
            <person name="Jungbluth S."/>
            <person name="Walsh D.A."/>
            <person name="Denef V.J."/>
            <person name="McMahon K.D."/>
            <person name="Konstantinidis K.T."/>
            <person name="Eloe-Fadrosh E.A."/>
            <person name="Kyrpides N.C."/>
            <person name="Woyke T."/>
        </authorList>
    </citation>
    <scope>NUCLEOTIDE SEQUENCE</scope>
    <source>
        <strain evidence="1">GVMAG-S-1041349-163</strain>
    </source>
</reference>
<dbReference type="AlphaFoldDB" id="A0A6C0JT99"/>
<dbReference type="EMBL" id="MN740685">
    <property type="protein sequence ID" value="QHU07657.1"/>
    <property type="molecule type" value="Genomic_DNA"/>
</dbReference>
<sequence length="222" mass="25832">MLPYFSDREEIVGRSIFFRNNEEIKSIETLLATSRIIGCVKTQMITVSEDMNRLDELEKFTIGVNISGINKCQFVIICDFYEDTSLNECTLELIGNEKWSLNSFNENVVKILFISVLTRTNNETYQNSLVKLRQFTRHIGNTIVVVMRCSEEQERIGFCDVLSSVYTKFYKHKDADLISMNTEIRGLIHKKNKAANRECNIKLWDSFKTKLIFKPKKVLTML</sequence>